<dbReference type="CDD" id="cd00303">
    <property type="entry name" value="retropepsin_like"/>
    <property type="match status" value="1"/>
</dbReference>
<accession>A0A9Q1JJZ1</accession>
<dbReference type="Gene3D" id="2.40.70.10">
    <property type="entry name" value="Acid Proteases"/>
    <property type="match status" value="1"/>
</dbReference>
<dbReference type="Proteomes" id="UP001153076">
    <property type="component" value="Unassembled WGS sequence"/>
</dbReference>
<sequence length="737" mass="81336">MLRRPPPMTTPLKPQNAQKYCEFYEQNGYTTTECRELKKALHELPDKGQIDHFLKRGPRFLCREQEPAQPQPRDEEFSMEVVATIAGDYAEVPTMEFGRKEAPCFASPHNDPLVMEMKIASVIVRRILIDTGSSIDIITWDCLKKLTHPGRDIVPLEVNLTGMFCLPIRFGDKLKAKNLEVDFLVVNMPTAYNVILGRPTLHKAKACKYNLKKKKKIKKMKKKEQGKRGGCLIPCTITLTERRNKLHLLVVSALILGPLALHLVANPSSLRHSTAALTPRVNASAVVTSSSIILGGSEVPEVAKSQDLTKSCISENLATRSALIKRSRENPDGLRSSPHDLRGGSVLLGTRGANAAVSSGQPSVRWRLRTGKLIVGFFLRGARGGACSQNSLSVYPKLGVMMKGGKQGSKLIGLLVHKALPLLFPTALGPGSHLPRSGIPGLKDYQPHPHLLCIKQKGSKNQTERLTNTGTTNTLRKIFKDQKARRAVGSPKGFLTGLPSFQSGTSPQLDSRWTKRKSYFQYFTFDFFSMAIMNPGLPRSLWEPSRRYMKRESETVVGSSAINCYTFGSRLIHSRIRLRDYKCVPCWHEWAGAPGNANPSATILRTSPTGERPCLLSTDFPKVEGPSWDEEFVDALSEDECLDDLSEEEEEVLPEIELVLVEATSAPGFDELGEEQGLPCMPLANNSFGDLTRGVDLSAMVISHGCETSTSGLRMLGVEKYSQLDHEGVPGLKRGIA</sequence>
<keyword evidence="2" id="KW-1185">Reference proteome</keyword>
<gene>
    <name evidence="1" type="ORF">Cgig2_033855</name>
</gene>
<organism evidence="1 2">
    <name type="scientific">Carnegiea gigantea</name>
    <dbReference type="NCBI Taxonomy" id="171969"/>
    <lineage>
        <taxon>Eukaryota</taxon>
        <taxon>Viridiplantae</taxon>
        <taxon>Streptophyta</taxon>
        <taxon>Embryophyta</taxon>
        <taxon>Tracheophyta</taxon>
        <taxon>Spermatophyta</taxon>
        <taxon>Magnoliopsida</taxon>
        <taxon>eudicotyledons</taxon>
        <taxon>Gunneridae</taxon>
        <taxon>Pentapetalae</taxon>
        <taxon>Caryophyllales</taxon>
        <taxon>Cactineae</taxon>
        <taxon>Cactaceae</taxon>
        <taxon>Cactoideae</taxon>
        <taxon>Echinocereeae</taxon>
        <taxon>Carnegiea</taxon>
    </lineage>
</organism>
<dbReference type="InterPro" id="IPR021109">
    <property type="entry name" value="Peptidase_aspartic_dom_sf"/>
</dbReference>
<dbReference type="AlphaFoldDB" id="A0A9Q1JJZ1"/>
<reference evidence="1" key="1">
    <citation type="submission" date="2022-04" db="EMBL/GenBank/DDBJ databases">
        <title>Carnegiea gigantea Genome sequencing and assembly v2.</title>
        <authorList>
            <person name="Copetti D."/>
            <person name="Sanderson M.J."/>
            <person name="Burquez A."/>
            <person name="Wojciechowski M.F."/>
        </authorList>
    </citation>
    <scope>NUCLEOTIDE SEQUENCE</scope>
    <source>
        <strain evidence="1">SGP5-SGP5p</strain>
        <tissue evidence="1">Aerial part</tissue>
    </source>
</reference>
<dbReference type="SUPFAM" id="SSF50630">
    <property type="entry name" value="Acid proteases"/>
    <property type="match status" value="1"/>
</dbReference>
<protein>
    <submittedName>
        <fullName evidence="1">Uncharacterized protein</fullName>
    </submittedName>
</protein>
<evidence type="ECO:0000313" key="2">
    <source>
        <dbReference type="Proteomes" id="UP001153076"/>
    </source>
</evidence>
<dbReference type="PANTHER" id="PTHR33240">
    <property type="entry name" value="OS08G0508500 PROTEIN"/>
    <property type="match status" value="1"/>
</dbReference>
<proteinExistence type="predicted"/>
<name>A0A9Q1JJZ1_9CARY</name>
<evidence type="ECO:0000313" key="1">
    <source>
        <dbReference type="EMBL" id="KAJ8425914.1"/>
    </source>
</evidence>
<dbReference type="EMBL" id="JAKOGI010001382">
    <property type="protein sequence ID" value="KAJ8425914.1"/>
    <property type="molecule type" value="Genomic_DNA"/>
</dbReference>
<comment type="caution">
    <text evidence="1">The sequence shown here is derived from an EMBL/GenBank/DDBJ whole genome shotgun (WGS) entry which is preliminary data.</text>
</comment>
<dbReference type="PANTHER" id="PTHR33240:SF17">
    <property type="entry name" value="EUKARYOTIC PEPTIDE CHAIN RELEASE FACTOR GTP-BINDING SUBUNIT-LIKE"/>
    <property type="match status" value="1"/>
</dbReference>
<dbReference type="OrthoDB" id="1752268at2759"/>